<proteinExistence type="predicted"/>
<dbReference type="AlphaFoldDB" id="A0AAW2CIE8"/>
<protein>
    <submittedName>
        <fullName evidence="2">Uncharacterized protein</fullName>
    </submittedName>
</protein>
<comment type="caution">
    <text evidence="2">The sequence shown here is derived from an EMBL/GenBank/DDBJ whole genome shotgun (WGS) entry which is preliminary data.</text>
</comment>
<feature type="compositionally biased region" description="Gly residues" evidence="1">
    <location>
        <begin position="149"/>
        <end position="159"/>
    </location>
</feature>
<sequence length="165" mass="17933">MANPNIEEVTIITSKLSQPLEGSGLRVIYLAERRVTAELDYDEFSRTCLMPSLIFAASPAVVALIYPPRLSWLVYAYGLEGFAQEHPIGRKTNVTNYPFPDGTRAPIVQDHEELIWLVGNLKLEVTKYSRELYGGEDVGDDNDNDDDGGGGGGDSGGGSESTPSH</sequence>
<feature type="compositionally biased region" description="Acidic residues" evidence="1">
    <location>
        <begin position="137"/>
        <end position="148"/>
    </location>
</feature>
<feature type="region of interest" description="Disordered" evidence="1">
    <location>
        <begin position="133"/>
        <end position="165"/>
    </location>
</feature>
<dbReference type="Proteomes" id="UP001459277">
    <property type="component" value="Unassembled WGS sequence"/>
</dbReference>
<evidence type="ECO:0000313" key="3">
    <source>
        <dbReference type="Proteomes" id="UP001459277"/>
    </source>
</evidence>
<keyword evidence="3" id="KW-1185">Reference proteome</keyword>
<accession>A0AAW2CIE8</accession>
<gene>
    <name evidence="2" type="ORF">SO802_017520</name>
</gene>
<reference evidence="2 3" key="1">
    <citation type="submission" date="2024-01" db="EMBL/GenBank/DDBJ databases">
        <title>A telomere-to-telomere, gap-free genome of sweet tea (Lithocarpus litseifolius).</title>
        <authorList>
            <person name="Zhou J."/>
        </authorList>
    </citation>
    <scope>NUCLEOTIDE SEQUENCE [LARGE SCALE GENOMIC DNA]</scope>
    <source>
        <strain evidence="2">Zhou-2022a</strain>
        <tissue evidence="2">Leaf</tissue>
    </source>
</reference>
<dbReference type="EMBL" id="JAZDWU010000006">
    <property type="protein sequence ID" value="KAK9997917.1"/>
    <property type="molecule type" value="Genomic_DNA"/>
</dbReference>
<evidence type="ECO:0000256" key="1">
    <source>
        <dbReference type="SAM" id="MobiDB-lite"/>
    </source>
</evidence>
<evidence type="ECO:0000313" key="2">
    <source>
        <dbReference type="EMBL" id="KAK9997917.1"/>
    </source>
</evidence>
<organism evidence="2 3">
    <name type="scientific">Lithocarpus litseifolius</name>
    <dbReference type="NCBI Taxonomy" id="425828"/>
    <lineage>
        <taxon>Eukaryota</taxon>
        <taxon>Viridiplantae</taxon>
        <taxon>Streptophyta</taxon>
        <taxon>Embryophyta</taxon>
        <taxon>Tracheophyta</taxon>
        <taxon>Spermatophyta</taxon>
        <taxon>Magnoliopsida</taxon>
        <taxon>eudicotyledons</taxon>
        <taxon>Gunneridae</taxon>
        <taxon>Pentapetalae</taxon>
        <taxon>rosids</taxon>
        <taxon>fabids</taxon>
        <taxon>Fagales</taxon>
        <taxon>Fagaceae</taxon>
        <taxon>Lithocarpus</taxon>
    </lineage>
</organism>
<name>A0AAW2CIE8_9ROSI</name>